<evidence type="ECO:0000256" key="4">
    <source>
        <dbReference type="ARBA" id="ARBA00022989"/>
    </source>
</evidence>
<dbReference type="PRINTS" id="PR00173">
    <property type="entry name" value="EDTRNSPORT"/>
</dbReference>
<keyword evidence="3 6" id="KW-0812">Transmembrane</keyword>
<feature type="transmembrane region" description="Helical" evidence="6">
    <location>
        <begin position="127"/>
        <end position="149"/>
    </location>
</feature>
<feature type="transmembrane region" description="Helical" evidence="6">
    <location>
        <begin position="341"/>
        <end position="362"/>
    </location>
</feature>
<dbReference type="Proteomes" id="UP000232638">
    <property type="component" value="Chromosome"/>
</dbReference>
<keyword evidence="4 6" id="KW-1133">Transmembrane helix</keyword>
<evidence type="ECO:0000313" key="7">
    <source>
        <dbReference type="EMBL" id="AUB80296.1"/>
    </source>
</evidence>
<dbReference type="KEGG" id="tsy:THSYN_04555"/>
<feature type="transmembrane region" description="Helical" evidence="6">
    <location>
        <begin position="170"/>
        <end position="196"/>
    </location>
</feature>
<organism evidence="7 8">
    <name type="scientific">Candidatus Thiodictyon syntrophicum</name>
    <dbReference type="NCBI Taxonomy" id="1166950"/>
    <lineage>
        <taxon>Bacteria</taxon>
        <taxon>Pseudomonadati</taxon>
        <taxon>Pseudomonadota</taxon>
        <taxon>Gammaproteobacteria</taxon>
        <taxon>Chromatiales</taxon>
        <taxon>Chromatiaceae</taxon>
        <taxon>Thiodictyon</taxon>
    </lineage>
</organism>
<dbReference type="GO" id="GO:0015293">
    <property type="term" value="F:symporter activity"/>
    <property type="evidence" value="ECO:0007669"/>
    <property type="project" value="InterPro"/>
</dbReference>
<keyword evidence="8" id="KW-1185">Reference proteome</keyword>
<feature type="transmembrane region" description="Helical" evidence="6">
    <location>
        <begin position="7"/>
        <end position="30"/>
    </location>
</feature>
<sequence>MTLRRLYSVPVGLLLGIALALLFPAGAPYVAWLGQVFVSVLKLLILPLILVSIYASLAGSAQLRQIGGRALGYYLMTTTVAATLGTLIGVAFSRGLPVGLLDLPAASAADAVFSLERLIDNFIPSNLFASLAAGNVLHIVFVAVLAALASRRIAAGHRATLLGGAHALDALLMQTLGGVLKLAPVGVAALVYAGLAGMDWAGVFQLRTFVWAVGLAAFLHALVFLPILYRVRAGRAAWPFAIACREPLLTALSTASSSATYPVSKRALEATGISERVTSLTLPLGATLNMDGSALYQSILLIFMSQLAGADLSPLQAVYIVLLTMASSAGTAGIPGGGIAMMAFMLNLLGLPQTYLALYLVVDRFFDYPITAINVWGDLVVAAIVDRELRRDEAAAAA</sequence>
<feature type="transmembrane region" description="Helical" evidence="6">
    <location>
        <begin position="208"/>
        <end position="229"/>
    </location>
</feature>
<reference evidence="7 8" key="1">
    <citation type="submission" date="2017-03" db="EMBL/GenBank/DDBJ databases">
        <title>Complete genome sequence of Candidatus 'Thiodictyon syntrophicum' sp. nov. strain Cad16T, a photolithoautotroph purple sulfur bacterium isolated from an alpine meromictic lake.</title>
        <authorList>
            <person name="Luedin S.M."/>
            <person name="Pothier J.F."/>
            <person name="Danza F."/>
            <person name="Storelli N."/>
            <person name="Wittwer M."/>
            <person name="Tonolla M."/>
        </authorList>
    </citation>
    <scope>NUCLEOTIDE SEQUENCE [LARGE SCALE GENOMIC DNA]</scope>
    <source>
        <strain evidence="7 8">Cad16T</strain>
    </source>
</reference>
<feature type="transmembrane region" description="Helical" evidence="6">
    <location>
        <begin position="316"/>
        <end position="334"/>
    </location>
</feature>
<dbReference type="AlphaFoldDB" id="A0A2K8U3X9"/>
<gene>
    <name evidence="7" type="ORF">THSYN_04555</name>
</gene>
<evidence type="ECO:0000256" key="2">
    <source>
        <dbReference type="ARBA" id="ARBA00022448"/>
    </source>
</evidence>
<evidence type="ECO:0000256" key="6">
    <source>
        <dbReference type="SAM" id="Phobius"/>
    </source>
</evidence>
<evidence type="ECO:0000256" key="1">
    <source>
        <dbReference type="ARBA" id="ARBA00004141"/>
    </source>
</evidence>
<dbReference type="Gene3D" id="1.10.3860.10">
    <property type="entry name" value="Sodium:dicarboxylate symporter"/>
    <property type="match status" value="1"/>
</dbReference>
<keyword evidence="2" id="KW-0813">Transport</keyword>
<name>A0A2K8U3X9_9GAMM</name>
<comment type="subcellular location">
    <subcellularLocation>
        <location evidence="1">Membrane</location>
        <topology evidence="1">Multi-pass membrane protein</topology>
    </subcellularLocation>
</comment>
<dbReference type="InterPro" id="IPR050746">
    <property type="entry name" value="DAACS"/>
</dbReference>
<evidence type="ECO:0000256" key="3">
    <source>
        <dbReference type="ARBA" id="ARBA00022692"/>
    </source>
</evidence>
<dbReference type="RefSeq" id="WP_100918098.1">
    <property type="nucleotide sequence ID" value="NZ_CP020370.1"/>
</dbReference>
<dbReference type="Pfam" id="PF00375">
    <property type="entry name" value="SDF"/>
    <property type="match status" value="1"/>
</dbReference>
<dbReference type="InterPro" id="IPR036458">
    <property type="entry name" value="Na:dicarbo_symporter_sf"/>
</dbReference>
<dbReference type="OrthoDB" id="9766690at2"/>
<keyword evidence="5 6" id="KW-0472">Membrane</keyword>
<proteinExistence type="predicted"/>
<feature type="transmembrane region" description="Helical" evidence="6">
    <location>
        <begin position="36"/>
        <end position="59"/>
    </location>
</feature>
<dbReference type="SUPFAM" id="SSF118215">
    <property type="entry name" value="Proton glutamate symport protein"/>
    <property type="match status" value="1"/>
</dbReference>
<evidence type="ECO:0000256" key="5">
    <source>
        <dbReference type="ARBA" id="ARBA00023136"/>
    </source>
</evidence>
<evidence type="ECO:0000313" key="8">
    <source>
        <dbReference type="Proteomes" id="UP000232638"/>
    </source>
</evidence>
<dbReference type="GO" id="GO:0016020">
    <property type="term" value="C:membrane"/>
    <property type="evidence" value="ECO:0007669"/>
    <property type="project" value="UniProtKB-SubCell"/>
</dbReference>
<feature type="transmembrane region" description="Helical" evidence="6">
    <location>
        <begin position="71"/>
        <end position="92"/>
    </location>
</feature>
<dbReference type="PANTHER" id="PTHR11958:SF63">
    <property type="entry name" value="AMINO ACID TRANSPORTER"/>
    <property type="match status" value="1"/>
</dbReference>
<dbReference type="EMBL" id="CP020370">
    <property type="protein sequence ID" value="AUB80296.1"/>
    <property type="molecule type" value="Genomic_DNA"/>
</dbReference>
<dbReference type="InterPro" id="IPR001991">
    <property type="entry name" value="Na-dicarboxylate_symporter"/>
</dbReference>
<accession>A0A2K8U3X9</accession>
<dbReference type="PANTHER" id="PTHR11958">
    <property type="entry name" value="SODIUM/DICARBOXYLATE SYMPORTER-RELATED"/>
    <property type="match status" value="1"/>
</dbReference>
<protein>
    <submittedName>
        <fullName evidence="7">Sodium:dicarboxylate symporter</fullName>
    </submittedName>
</protein>